<evidence type="ECO:0000313" key="2">
    <source>
        <dbReference type="EMBL" id="MBD3925409.1"/>
    </source>
</evidence>
<dbReference type="Proteomes" id="UP000618818">
    <property type="component" value="Unassembled WGS sequence"/>
</dbReference>
<protein>
    <submittedName>
        <fullName evidence="2">Uncharacterized protein</fullName>
    </submittedName>
</protein>
<dbReference type="RefSeq" id="WP_191195064.1">
    <property type="nucleotide sequence ID" value="NZ_JACXYZ010000001.1"/>
</dbReference>
<name>A0ABR8NEV8_9ACTN</name>
<gene>
    <name evidence="2" type="ORF">IEZ26_12295</name>
</gene>
<keyword evidence="1" id="KW-1133">Transmembrane helix</keyword>
<accession>A0ABR8NEV8</accession>
<reference evidence="2 3" key="1">
    <citation type="submission" date="2020-09" db="EMBL/GenBank/DDBJ databases">
        <title>novel species in genus Nocardioides.</title>
        <authorList>
            <person name="Zhang G."/>
        </authorList>
    </citation>
    <scope>NUCLEOTIDE SEQUENCE [LARGE SCALE GENOMIC DNA]</scope>
    <source>
        <strain evidence="2 3">KCTC 39551</strain>
    </source>
</reference>
<feature type="transmembrane region" description="Helical" evidence="1">
    <location>
        <begin position="41"/>
        <end position="63"/>
    </location>
</feature>
<evidence type="ECO:0000313" key="3">
    <source>
        <dbReference type="Proteomes" id="UP000618818"/>
    </source>
</evidence>
<organism evidence="2 3">
    <name type="scientific">Nocardioides cavernae</name>
    <dbReference type="NCBI Taxonomy" id="1921566"/>
    <lineage>
        <taxon>Bacteria</taxon>
        <taxon>Bacillati</taxon>
        <taxon>Actinomycetota</taxon>
        <taxon>Actinomycetes</taxon>
        <taxon>Propionibacteriales</taxon>
        <taxon>Nocardioidaceae</taxon>
        <taxon>Nocardioides</taxon>
    </lineage>
</organism>
<evidence type="ECO:0000256" key="1">
    <source>
        <dbReference type="SAM" id="Phobius"/>
    </source>
</evidence>
<keyword evidence="3" id="KW-1185">Reference proteome</keyword>
<dbReference type="EMBL" id="JACXYZ010000001">
    <property type="protein sequence ID" value="MBD3925409.1"/>
    <property type="molecule type" value="Genomic_DNA"/>
</dbReference>
<keyword evidence="1" id="KW-0472">Membrane</keyword>
<keyword evidence="1" id="KW-0812">Transmembrane</keyword>
<comment type="caution">
    <text evidence="2">The sequence shown here is derived from an EMBL/GenBank/DDBJ whole genome shotgun (WGS) entry which is preliminary data.</text>
</comment>
<proteinExistence type="predicted"/>
<sequence length="320" mass="33485">MNQTTLELFAEELKGDPEARLDPRRLAEAKSRGVRRRRTRAALVAVVATIVVGGSATLLVPGLDGGGSDRDTVARDVAARPTGLSELQERVLRDVPGAERISAWQVAIPEPLGAVDGMEIPGDEFEVQGEAFTTGVPSYTGVTMYDRPAFPGWLYDGVLAIETAAGDEDGQPVGSTDMGIAVVNGTLEVACVSFQGADCVPAVIRNEDGQRHYEWGFGTDDFLDPGTGLEVFAGDAGSEDAPSLAVAGLPDDSVTRVEFVNTAGTIVEGTVDHTMAPGSSIVWAGIPGALARVVTYDSRGAVIDDHSLRDCAGGVDCEVR</sequence>